<comment type="caution">
    <text evidence="2">The sequence shown here is derived from an EMBL/GenBank/DDBJ whole genome shotgun (WGS) entry which is preliminary data.</text>
</comment>
<protein>
    <submittedName>
        <fullName evidence="2">10153_t:CDS:1</fullName>
    </submittedName>
</protein>
<dbReference type="Proteomes" id="UP000789508">
    <property type="component" value="Unassembled WGS sequence"/>
</dbReference>
<dbReference type="AlphaFoldDB" id="A0A9N8YZN7"/>
<feature type="transmembrane region" description="Helical" evidence="1">
    <location>
        <begin position="124"/>
        <end position="145"/>
    </location>
</feature>
<evidence type="ECO:0000313" key="3">
    <source>
        <dbReference type="Proteomes" id="UP000789508"/>
    </source>
</evidence>
<evidence type="ECO:0000256" key="1">
    <source>
        <dbReference type="SAM" id="Phobius"/>
    </source>
</evidence>
<dbReference type="EMBL" id="CAJVPS010000152">
    <property type="protein sequence ID" value="CAG8458456.1"/>
    <property type="molecule type" value="Genomic_DNA"/>
</dbReference>
<reference evidence="2" key="1">
    <citation type="submission" date="2021-06" db="EMBL/GenBank/DDBJ databases">
        <authorList>
            <person name="Kallberg Y."/>
            <person name="Tangrot J."/>
            <person name="Rosling A."/>
        </authorList>
    </citation>
    <scope>NUCLEOTIDE SEQUENCE</scope>
    <source>
        <strain evidence="2">FL130A</strain>
    </source>
</reference>
<keyword evidence="3" id="KW-1185">Reference proteome</keyword>
<accession>A0A9N8YZN7</accession>
<keyword evidence="1" id="KW-1133">Transmembrane helix</keyword>
<name>A0A9N8YZN7_9GLOM</name>
<organism evidence="2 3">
    <name type="scientific">Ambispora leptoticha</name>
    <dbReference type="NCBI Taxonomy" id="144679"/>
    <lineage>
        <taxon>Eukaryota</taxon>
        <taxon>Fungi</taxon>
        <taxon>Fungi incertae sedis</taxon>
        <taxon>Mucoromycota</taxon>
        <taxon>Glomeromycotina</taxon>
        <taxon>Glomeromycetes</taxon>
        <taxon>Archaeosporales</taxon>
        <taxon>Ambisporaceae</taxon>
        <taxon>Ambispora</taxon>
    </lineage>
</organism>
<keyword evidence="1" id="KW-0472">Membrane</keyword>
<keyword evidence="1" id="KW-0812">Transmembrane</keyword>
<dbReference type="OrthoDB" id="2434174at2759"/>
<sequence length="211" mass="23746">MEPQQQSSTIVAIFGAPSVLAQHITALNKEERKRIPNGKELLSTVRQHTKRLKTLHPEDALNLLTLNQTSSVLIRETLRLLRRGFDSASGKPFAKENFDKQQNGYISRACPSRIRLYMPDGNTVVLKGIFLLIAITHLYTIRVVIFSTRRKPVETDREHHTVALSSHQNSILSVGEWYPLDLAKNWVKRIAAAHVTSTPPMVSSKGLKSSF</sequence>
<proteinExistence type="predicted"/>
<evidence type="ECO:0000313" key="2">
    <source>
        <dbReference type="EMBL" id="CAG8458456.1"/>
    </source>
</evidence>
<gene>
    <name evidence="2" type="ORF">ALEPTO_LOCUS1406</name>
</gene>